<dbReference type="NCBIfam" id="TIGR03002">
    <property type="entry name" value="outer_YhbN_LptA"/>
    <property type="match status" value="1"/>
</dbReference>
<name>A0A2S3R5Q7_VIBVL</name>
<dbReference type="Proteomes" id="UP000237466">
    <property type="component" value="Unassembled WGS sequence"/>
</dbReference>
<comment type="subunit">
    <text evidence="4">Component of the lipopolysaccharide transport and assembly complex.</text>
</comment>
<dbReference type="Gene3D" id="2.60.450.10">
    <property type="entry name" value="Lipopolysaccharide (LPS) transport protein A like domain"/>
    <property type="match status" value="1"/>
</dbReference>
<keyword evidence="1 4" id="KW-0813">Transport</keyword>
<evidence type="ECO:0000313" key="7">
    <source>
        <dbReference type="Proteomes" id="UP000237466"/>
    </source>
</evidence>
<keyword evidence="3 4" id="KW-0574">Periplasm</keyword>
<dbReference type="PANTHER" id="PTHR36504">
    <property type="entry name" value="LIPOPOLYSACCHARIDE EXPORT SYSTEM PROTEIN LPTA"/>
    <property type="match status" value="1"/>
</dbReference>
<evidence type="ECO:0000256" key="1">
    <source>
        <dbReference type="ARBA" id="ARBA00022448"/>
    </source>
</evidence>
<dbReference type="Pfam" id="PF03968">
    <property type="entry name" value="LptD_N"/>
    <property type="match status" value="1"/>
</dbReference>
<comment type="caution">
    <text evidence="6">The sequence shown here is derived from an EMBL/GenBank/DDBJ whole genome shotgun (WGS) entry which is preliminary data.</text>
</comment>
<dbReference type="GO" id="GO:0030288">
    <property type="term" value="C:outer membrane-bounded periplasmic space"/>
    <property type="evidence" value="ECO:0007669"/>
    <property type="project" value="TreeGrafter"/>
</dbReference>
<feature type="domain" description="Organic solvent tolerance-like N-terminal" evidence="5">
    <location>
        <begin position="35"/>
        <end position="146"/>
    </location>
</feature>
<evidence type="ECO:0000256" key="4">
    <source>
        <dbReference type="HAMAP-Rule" id="MF_01914"/>
    </source>
</evidence>
<dbReference type="PANTHER" id="PTHR36504:SF1">
    <property type="entry name" value="LIPOPOLYSACCHARIDE EXPORT SYSTEM PROTEIN LPTA"/>
    <property type="match status" value="1"/>
</dbReference>
<comment type="similarity">
    <text evidence="4">Belongs to the LptA family.</text>
</comment>
<organism evidence="6 7">
    <name type="scientific">Vibrio vulnificus</name>
    <dbReference type="NCBI Taxonomy" id="672"/>
    <lineage>
        <taxon>Bacteria</taxon>
        <taxon>Pseudomonadati</taxon>
        <taxon>Pseudomonadota</taxon>
        <taxon>Gammaproteobacteria</taxon>
        <taxon>Vibrionales</taxon>
        <taxon>Vibrionaceae</taxon>
        <taxon>Vibrio</taxon>
    </lineage>
</organism>
<dbReference type="GO" id="GO:0015920">
    <property type="term" value="P:lipopolysaccharide transport"/>
    <property type="evidence" value="ECO:0007669"/>
    <property type="project" value="UniProtKB-UniRule"/>
</dbReference>
<evidence type="ECO:0000256" key="3">
    <source>
        <dbReference type="ARBA" id="ARBA00022764"/>
    </source>
</evidence>
<accession>A0A2S3R5Q7</accession>
<dbReference type="GO" id="GO:0043165">
    <property type="term" value="P:Gram-negative-bacterium-type cell outer membrane assembly"/>
    <property type="evidence" value="ECO:0007669"/>
    <property type="project" value="UniProtKB-UniRule"/>
</dbReference>
<feature type="signal peptide" evidence="4">
    <location>
        <begin position="1"/>
        <end position="25"/>
    </location>
</feature>
<evidence type="ECO:0000259" key="5">
    <source>
        <dbReference type="Pfam" id="PF03968"/>
    </source>
</evidence>
<evidence type="ECO:0000313" key="6">
    <source>
        <dbReference type="EMBL" id="POB49034.1"/>
    </source>
</evidence>
<dbReference type="HAMAP" id="MF_01914">
    <property type="entry name" value="LPS_assembly_LptA"/>
    <property type="match status" value="1"/>
</dbReference>
<dbReference type="InterPro" id="IPR005653">
    <property type="entry name" value="OstA-like_N"/>
</dbReference>
<comment type="function">
    <text evidence="4">Involved in the assembly of lipopolysaccharide (LPS). Required for the translocation of LPS from the inner membrane to the outer membrane. May form a bridge between the inner membrane and the outer membrane, via interactions with LptC and LptD, thereby facilitating LPS transfer across the periplasm.</text>
</comment>
<dbReference type="GO" id="GO:0009279">
    <property type="term" value="C:cell outer membrane"/>
    <property type="evidence" value="ECO:0007669"/>
    <property type="project" value="TreeGrafter"/>
</dbReference>
<dbReference type="InterPro" id="IPR014340">
    <property type="entry name" value="LptA"/>
</dbReference>
<comment type="subcellular location">
    <subcellularLocation>
        <location evidence="4">Periplasm</location>
    </subcellularLocation>
</comment>
<keyword evidence="2 4" id="KW-0732">Signal</keyword>
<reference evidence="6 7" key="1">
    <citation type="journal article" date="2018" name="Front. Microbiol.">
        <title>Phylogeny of Vibrio vulnificus from the Analysis of the Core-Genome: Implications for Intra-Species Taxonomy.</title>
        <authorList>
            <person name="Roig F.J."/>
            <person name="Gonzalez-Candelas F."/>
            <person name="Sanjuan E."/>
            <person name="Fouz B."/>
            <person name="Feil E.J."/>
            <person name="Llorens C."/>
            <person name="Baker-Austin C."/>
            <person name="Oliver J.D."/>
            <person name="Danin-Poleg Y."/>
            <person name="Gibas C.J."/>
            <person name="Kashi Y."/>
            <person name="Gulig P.A."/>
            <person name="Morrison S.S."/>
            <person name="Amaro C."/>
        </authorList>
    </citation>
    <scope>NUCLEOTIDE SEQUENCE [LARGE SCALE GENOMIC DNA]</scope>
    <source>
        <strain evidence="6 7">CECT4608</strain>
    </source>
</reference>
<dbReference type="InterPro" id="IPR052037">
    <property type="entry name" value="LPS_export_LptA"/>
</dbReference>
<gene>
    <name evidence="4 6" type="primary">lptA</name>
    <name evidence="6" type="ORF">CRN52_06090</name>
</gene>
<sequence precursor="true">MYKVDMKFLHLSLFALVLAASNAYALKSDTQQPVYIDSKSQQLDMRSNRVLFDGDVSLKQGSIVIHADKVVVTRDPESNTIKKIEAFGQPATFSQLMDDGKTLAGSAQQLDYSIDNDQLTMKGQAELAQDNNVIKGSSIVYQIALQKLMADSSKNERVTTVLQPSQVNN</sequence>
<evidence type="ECO:0000256" key="2">
    <source>
        <dbReference type="ARBA" id="ARBA00022729"/>
    </source>
</evidence>
<dbReference type="GO" id="GO:0001530">
    <property type="term" value="F:lipopolysaccharide binding"/>
    <property type="evidence" value="ECO:0007669"/>
    <property type="project" value="InterPro"/>
</dbReference>
<dbReference type="GO" id="GO:0017089">
    <property type="term" value="F:glycolipid transfer activity"/>
    <property type="evidence" value="ECO:0007669"/>
    <property type="project" value="TreeGrafter"/>
</dbReference>
<proteinExistence type="inferred from homology"/>
<dbReference type="EMBL" id="PDGH01000054">
    <property type="protein sequence ID" value="POB49034.1"/>
    <property type="molecule type" value="Genomic_DNA"/>
</dbReference>
<dbReference type="AlphaFoldDB" id="A0A2S3R5Q7"/>
<feature type="chain" id="PRO_5015790665" description="Lipopolysaccharide export system protein LptA" evidence="4">
    <location>
        <begin position="26"/>
        <end position="169"/>
    </location>
</feature>
<protein>
    <recommendedName>
        <fullName evidence="4">Lipopolysaccharide export system protein LptA</fullName>
    </recommendedName>
</protein>